<protein>
    <submittedName>
        <fullName evidence="2">Uncharacterized protein</fullName>
    </submittedName>
</protein>
<accession>A0ABR1BM68</accession>
<proteinExistence type="predicted"/>
<evidence type="ECO:0000313" key="2">
    <source>
        <dbReference type="EMBL" id="KAK6727521.1"/>
    </source>
</evidence>
<dbReference type="EMBL" id="JAVFWL010000001">
    <property type="protein sequence ID" value="KAK6727521.1"/>
    <property type="molecule type" value="Genomic_DNA"/>
</dbReference>
<organism evidence="2 3">
    <name type="scientific">Necator americanus</name>
    <name type="common">Human hookworm</name>
    <dbReference type="NCBI Taxonomy" id="51031"/>
    <lineage>
        <taxon>Eukaryota</taxon>
        <taxon>Metazoa</taxon>
        <taxon>Ecdysozoa</taxon>
        <taxon>Nematoda</taxon>
        <taxon>Chromadorea</taxon>
        <taxon>Rhabditida</taxon>
        <taxon>Rhabditina</taxon>
        <taxon>Rhabditomorpha</taxon>
        <taxon>Strongyloidea</taxon>
        <taxon>Ancylostomatidae</taxon>
        <taxon>Bunostominae</taxon>
        <taxon>Necator</taxon>
    </lineage>
</organism>
<evidence type="ECO:0000256" key="1">
    <source>
        <dbReference type="SAM" id="Phobius"/>
    </source>
</evidence>
<dbReference type="Proteomes" id="UP001303046">
    <property type="component" value="Unassembled WGS sequence"/>
</dbReference>
<evidence type="ECO:0000313" key="3">
    <source>
        <dbReference type="Proteomes" id="UP001303046"/>
    </source>
</evidence>
<keyword evidence="1" id="KW-1133">Transmembrane helix</keyword>
<comment type="caution">
    <text evidence="2">The sequence shown here is derived from an EMBL/GenBank/DDBJ whole genome shotgun (WGS) entry which is preliminary data.</text>
</comment>
<sequence>MILPTQNDTPNPNLDFFTSVARIEGYCNTFAIVERTVDIARGILSSENPDDVARLVSSSIVGGIPYKTCDLSYSILSFVDTYTLYRGRGGRWFQRSCRLIEVALFICGVGFAVLACAAGGGYVGALMRILDDDDDVEEEDQ</sequence>
<keyword evidence="1" id="KW-0812">Transmembrane</keyword>
<gene>
    <name evidence="2" type="primary">Necator_chrI.g1420</name>
    <name evidence="2" type="ORF">RB195_005294</name>
</gene>
<reference evidence="2 3" key="1">
    <citation type="submission" date="2023-08" db="EMBL/GenBank/DDBJ databases">
        <title>A Necator americanus chromosomal reference genome.</title>
        <authorList>
            <person name="Ilik V."/>
            <person name="Petrzelkova K.J."/>
            <person name="Pardy F."/>
            <person name="Fuh T."/>
            <person name="Niatou-Singa F.S."/>
            <person name="Gouil Q."/>
            <person name="Baker L."/>
            <person name="Ritchie M.E."/>
            <person name="Jex A.R."/>
            <person name="Gazzola D."/>
            <person name="Li H."/>
            <person name="Toshio Fujiwara R."/>
            <person name="Zhan B."/>
            <person name="Aroian R.V."/>
            <person name="Pafco B."/>
            <person name="Schwarz E.M."/>
        </authorList>
    </citation>
    <scope>NUCLEOTIDE SEQUENCE [LARGE SCALE GENOMIC DNA]</scope>
    <source>
        <strain evidence="2 3">Aroian</strain>
        <tissue evidence="2">Whole animal</tissue>
    </source>
</reference>
<name>A0ABR1BM68_NECAM</name>
<feature type="transmembrane region" description="Helical" evidence="1">
    <location>
        <begin position="99"/>
        <end position="123"/>
    </location>
</feature>
<keyword evidence="1" id="KW-0472">Membrane</keyword>
<keyword evidence="3" id="KW-1185">Reference proteome</keyword>